<dbReference type="AlphaFoldDB" id="A0A0B6ZDR1"/>
<reference evidence="2" key="1">
    <citation type="submission" date="2014-12" db="EMBL/GenBank/DDBJ databases">
        <title>Insight into the proteome of Arion vulgaris.</title>
        <authorList>
            <person name="Aradska J."/>
            <person name="Bulat T."/>
            <person name="Smidak R."/>
            <person name="Sarate P."/>
            <person name="Gangsoo J."/>
            <person name="Sialana F."/>
            <person name="Bilban M."/>
            <person name="Lubec G."/>
        </authorList>
    </citation>
    <scope>NUCLEOTIDE SEQUENCE</scope>
    <source>
        <tissue evidence="2">Skin</tissue>
    </source>
</reference>
<dbReference type="EMBL" id="HACG01019884">
    <property type="protein sequence ID" value="CEK66749.1"/>
    <property type="molecule type" value="Transcribed_RNA"/>
</dbReference>
<feature type="non-terminal residue" evidence="2">
    <location>
        <position position="1"/>
    </location>
</feature>
<proteinExistence type="predicted"/>
<protein>
    <submittedName>
        <fullName evidence="2">Uncharacterized protein</fullName>
    </submittedName>
</protein>
<feature type="non-terminal residue" evidence="2">
    <location>
        <position position="245"/>
    </location>
</feature>
<sequence>GEISSSDTRFRTDERRSSDRQSRSHSRSYDRGREHESRRHRSNVSERSSSNRDIRDRTRPYRTSRERSQSKSRNSVSSTTHDVCPRSQMSNTRRSSPLSSRDSSSSRWDRASKRSHSPASSEQSYSGQLSQYRQDLLNSEQKNKEQSNLSPKCRKMDMDENLDIKEDELQSEAENISYFTRSCPADLYFSRNPEMGDMEATARMVELENRFEEEIVKRAERVRESQVIVEEPAQPQPVHHHHHHC</sequence>
<feature type="region of interest" description="Disordered" evidence="1">
    <location>
        <begin position="1"/>
        <end position="130"/>
    </location>
</feature>
<feature type="compositionally biased region" description="Basic and acidic residues" evidence="1">
    <location>
        <begin position="49"/>
        <end position="69"/>
    </location>
</feature>
<feature type="compositionally biased region" description="Basic and acidic residues" evidence="1">
    <location>
        <begin position="8"/>
        <end position="37"/>
    </location>
</feature>
<feature type="compositionally biased region" description="Low complexity" evidence="1">
    <location>
        <begin position="93"/>
        <end position="106"/>
    </location>
</feature>
<evidence type="ECO:0000256" key="1">
    <source>
        <dbReference type="SAM" id="MobiDB-lite"/>
    </source>
</evidence>
<organism evidence="2">
    <name type="scientific">Arion vulgaris</name>
    <dbReference type="NCBI Taxonomy" id="1028688"/>
    <lineage>
        <taxon>Eukaryota</taxon>
        <taxon>Metazoa</taxon>
        <taxon>Spiralia</taxon>
        <taxon>Lophotrochozoa</taxon>
        <taxon>Mollusca</taxon>
        <taxon>Gastropoda</taxon>
        <taxon>Heterobranchia</taxon>
        <taxon>Euthyneura</taxon>
        <taxon>Panpulmonata</taxon>
        <taxon>Eupulmonata</taxon>
        <taxon>Stylommatophora</taxon>
        <taxon>Helicina</taxon>
        <taxon>Arionoidea</taxon>
        <taxon>Arionidae</taxon>
        <taxon>Arion</taxon>
    </lineage>
</organism>
<name>A0A0B6ZDR1_9EUPU</name>
<accession>A0A0B6ZDR1</accession>
<feature type="compositionally biased region" description="Polar residues" evidence="1">
    <location>
        <begin position="117"/>
        <end position="130"/>
    </location>
</feature>
<gene>
    <name evidence="2" type="primary">ORF60026</name>
</gene>
<evidence type="ECO:0000313" key="2">
    <source>
        <dbReference type="EMBL" id="CEK66749.1"/>
    </source>
</evidence>